<sequence>MIFPNVLFDAIFMAVMAGAASMLGGALGQVSFIKRDWINSELRHGILAVGGGALVAAVALVLVPDGMELLPAWAAVLSFLLGAFAFMQLDLYLARKGTPIAQLIALLLDYIPETIVLGAIITENYSKAVFISVIMMVQNVPEGFNAYRELKGNKSGVLAKHIYLTFAAVIALGIVSAWVGVRVIEDSSSLLGVVMLFCSGGILYLVFQDIAPELKLENSHYPAYGAVLGFAVGLIGHSFV</sequence>
<proteinExistence type="predicted"/>
<protein>
    <submittedName>
        <fullName evidence="2">ZIP family metal transporter</fullName>
    </submittedName>
</protein>
<keyword evidence="1" id="KW-0472">Membrane</keyword>
<evidence type="ECO:0000313" key="3">
    <source>
        <dbReference type="Proteomes" id="UP001596492"/>
    </source>
</evidence>
<name>A0ABW2IL76_9PROT</name>
<accession>A0ABW2IL76</accession>
<reference evidence="3" key="1">
    <citation type="journal article" date="2019" name="Int. J. Syst. Evol. Microbiol.">
        <title>The Global Catalogue of Microorganisms (GCM) 10K type strain sequencing project: providing services to taxonomists for standard genome sequencing and annotation.</title>
        <authorList>
            <consortium name="The Broad Institute Genomics Platform"/>
            <consortium name="The Broad Institute Genome Sequencing Center for Infectious Disease"/>
            <person name="Wu L."/>
            <person name="Ma J."/>
        </authorList>
    </citation>
    <scope>NUCLEOTIDE SEQUENCE [LARGE SCALE GENOMIC DNA]</scope>
    <source>
        <strain evidence="3">CCUG 51308</strain>
    </source>
</reference>
<feature type="transmembrane region" description="Helical" evidence="1">
    <location>
        <begin position="45"/>
        <end position="64"/>
    </location>
</feature>
<keyword evidence="1" id="KW-1133">Transmembrane helix</keyword>
<organism evidence="2 3">
    <name type="scientific">Hirschia litorea</name>
    <dbReference type="NCBI Taxonomy" id="1199156"/>
    <lineage>
        <taxon>Bacteria</taxon>
        <taxon>Pseudomonadati</taxon>
        <taxon>Pseudomonadota</taxon>
        <taxon>Alphaproteobacteria</taxon>
        <taxon>Hyphomonadales</taxon>
        <taxon>Hyphomonadaceae</taxon>
        <taxon>Hirschia</taxon>
    </lineage>
</organism>
<feature type="transmembrane region" description="Helical" evidence="1">
    <location>
        <begin position="6"/>
        <end position="33"/>
    </location>
</feature>
<dbReference type="EMBL" id="JBHTBR010000004">
    <property type="protein sequence ID" value="MFC7291596.1"/>
    <property type="molecule type" value="Genomic_DNA"/>
</dbReference>
<feature type="transmembrane region" description="Helical" evidence="1">
    <location>
        <begin position="162"/>
        <end position="181"/>
    </location>
</feature>
<comment type="caution">
    <text evidence="2">The sequence shown here is derived from an EMBL/GenBank/DDBJ whole genome shotgun (WGS) entry which is preliminary data.</text>
</comment>
<feature type="transmembrane region" description="Helical" evidence="1">
    <location>
        <begin position="70"/>
        <end position="93"/>
    </location>
</feature>
<feature type="transmembrane region" description="Helical" evidence="1">
    <location>
        <begin position="219"/>
        <end position="239"/>
    </location>
</feature>
<feature type="transmembrane region" description="Helical" evidence="1">
    <location>
        <begin position="187"/>
        <end position="207"/>
    </location>
</feature>
<evidence type="ECO:0000256" key="1">
    <source>
        <dbReference type="SAM" id="Phobius"/>
    </source>
</evidence>
<dbReference type="Proteomes" id="UP001596492">
    <property type="component" value="Unassembled WGS sequence"/>
</dbReference>
<evidence type="ECO:0000313" key="2">
    <source>
        <dbReference type="EMBL" id="MFC7291596.1"/>
    </source>
</evidence>
<gene>
    <name evidence="2" type="ORF">ACFQS8_08215</name>
</gene>
<keyword evidence="1" id="KW-0812">Transmembrane</keyword>
<dbReference type="RefSeq" id="WP_382166831.1">
    <property type="nucleotide sequence ID" value="NZ_JBHTBR010000004.1"/>
</dbReference>
<keyword evidence="3" id="KW-1185">Reference proteome</keyword>